<sequence length="46" mass="5198">MGFYLLCRCIRAPALEGFSICRARISPGNDVSQQLFRKLGFELCCN</sequence>
<gene>
    <name evidence="1" type="ordered locus">CNE_1c06910</name>
</gene>
<dbReference type="Proteomes" id="UP000006798">
    <property type="component" value="Chromosome 1"/>
</dbReference>
<evidence type="ECO:0000313" key="1">
    <source>
        <dbReference type="EMBL" id="AEI76055.1"/>
    </source>
</evidence>
<evidence type="ECO:0000313" key="2">
    <source>
        <dbReference type="Proteomes" id="UP000006798"/>
    </source>
</evidence>
<dbReference type="HOGENOM" id="CLU_3182686_0_0_4"/>
<protein>
    <recommendedName>
        <fullName evidence="3">N-acetyltransferase domain-containing protein</fullName>
    </recommendedName>
</protein>
<dbReference type="KEGG" id="cnc:CNE_1c06910"/>
<dbReference type="EMBL" id="CP002877">
    <property type="protein sequence ID" value="AEI76055.1"/>
    <property type="molecule type" value="Genomic_DNA"/>
</dbReference>
<dbReference type="SUPFAM" id="SSF55729">
    <property type="entry name" value="Acyl-CoA N-acyltransferases (Nat)"/>
    <property type="match status" value="1"/>
</dbReference>
<proteinExistence type="predicted"/>
<dbReference type="InterPro" id="IPR016181">
    <property type="entry name" value="Acyl_CoA_acyltransferase"/>
</dbReference>
<name>G0EXF0_CUPNN</name>
<organism evidence="1 2">
    <name type="scientific">Cupriavidus necator (strain ATCC 43291 / DSM 13513 / CCUG 52238 / LMG 8453 / N-1)</name>
    <name type="common">Ralstonia eutropha</name>
    <dbReference type="NCBI Taxonomy" id="1042878"/>
    <lineage>
        <taxon>Bacteria</taxon>
        <taxon>Pseudomonadati</taxon>
        <taxon>Pseudomonadota</taxon>
        <taxon>Betaproteobacteria</taxon>
        <taxon>Burkholderiales</taxon>
        <taxon>Burkholderiaceae</taxon>
        <taxon>Cupriavidus</taxon>
    </lineage>
</organism>
<accession>G0EXF0</accession>
<evidence type="ECO:0008006" key="3">
    <source>
        <dbReference type="Google" id="ProtNLM"/>
    </source>
</evidence>
<dbReference type="AlphaFoldDB" id="G0EXF0"/>
<reference evidence="1 2" key="1">
    <citation type="journal article" date="2011" name="J. Bacteriol.">
        <title>Complete genome sequence of the type strain Cupriavidus necator N-1.</title>
        <authorList>
            <person name="Poehlein A."/>
            <person name="Kusian B."/>
            <person name="Friedrich B."/>
            <person name="Daniel R."/>
            <person name="Bowien B."/>
        </authorList>
    </citation>
    <scope>NUCLEOTIDE SEQUENCE [LARGE SCALE GENOMIC DNA]</scope>
    <source>
        <strain evidence="2">ATCC 43291 / DSM 13513 / CCUG 52238 / LMG 8453 / N-1</strain>
    </source>
</reference>